<dbReference type="OrthoDB" id="5383128at2"/>
<reference evidence="1 2" key="1">
    <citation type="submission" date="2019-06" db="EMBL/GenBank/DDBJ databases">
        <authorList>
            <person name="Livingstone P."/>
            <person name="Whitworth D."/>
        </authorList>
    </citation>
    <scope>NUCLEOTIDE SEQUENCE [LARGE SCALE GENOMIC DNA]</scope>
    <source>
        <strain evidence="1 2">AM401</strain>
    </source>
</reference>
<comment type="caution">
    <text evidence="1">The sequence shown here is derived from an EMBL/GenBank/DDBJ whole genome shotgun (WGS) entry which is preliminary data.</text>
</comment>
<name>A0A540X443_9BACT</name>
<protein>
    <submittedName>
        <fullName evidence="1">Uncharacterized protein</fullName>
    </submittedName>
</protein>
<evidence type="ECO:0000313" key="1">
    <source>
        <dbReference type="EMBL" id="TQF16012.1"/>
    </source>
</evidence>
<dbReference type="Proteomes" id="UP000315369">
    <property type="component" value="Unassembled WGS sequence"/>
</dbReference>
<accession>A0A540X443</accession>
<dbReference type="AlphaFoldDB" id="A0A540X443"/>
<sequence>MKSQRNTHRPYTVEIAAAAWSQVARLSQERYRDIQARLEGVAALATPTPEPATFQVEELTVHYVVDARRRLVTLLDITRERSASAKGASRPPTTRSPG</sequence>
<evidence type="ECO:0000313" key="2">
    <source>
        <dbReference type="Proteomes" id="UP000315369"/>
    </source>
</evidence>
<keyword evidence="2" id="KW-1185">Reference proteome</keyword>
<proteinExistence type="predicted"/>
<dbReference type="EMBL" id="VIFM01000031">
    <property type="protein sequence ID" value="TQF16012.1"/>
    <property type="molecule type" value="Genomic_DNA"/>
</dbReference>
<gene>
    <name evidence="1" type="ORF">FJV41_10600</name>
</gene>
<organism evidence="1 2">
    <name type="scientific">Myxococcus llanfairpwllgwyngyllgogerychwyrndrobwllllantysiliogogogochensis</name>
    <dbReference type="NCBI Taxonomy" id="2590453"/>
    <lineage>
        <taxon>Bacteria</taxon>
        <taxon>Pseudomonadati</taxon>
        <taxon>Myxococcota</taxon>
        <taxon>Myxococcia</taxon>
        <taxon>Myxococcales</taxon>
        <taxon>Cystobacterineae</taxon>
        <taxon>Myxococcaceae</taxon>
        <taxon>Myxococcus</taxon>
    </lineage>
</organism>